<reference evidence="4 5" key="1">
    <citation type="submission" date="2023-11" db="EMBL/GenBank/DDBJ databases">
        <title>Lentzea sokolovensis, sp. nov., Lentzea kristufkii, sp. nov., and Lentzea miocenensis, sp. nov., rare actinobacteria from Sokolov Coal Basin, Miocene lacustrine sediment, Czech Republic.</title>
        <authorList>
            <person name="Lara A."/>
            <person name="Kotroba L."/>
            <person name="Nouioui I."/>
            <person name="Neumann-Schaal M."/>
            <person name="Mast Y."/>
            <person name="Chronakova A."/>
        </authorList>
    </citation>
    <scope>NUCLEOTIDE SEQUENCE [LARGE SCALE GENOMIC DNA]</scope>
    <source>
        <strain evidence="4 5">BCCO 10_0856</strain>
    </source>
</reference>
<evidence type="ECO:0000259" key="3">
    <source>
        <dbReference type="PROSITE" id="PS50104"/>
    </source>
</evidence>
<keyword evidence="2" id="KW-0812">Transmembrane</keyword>
<proteinExistence type="predicted"/>
<dbReference type="InterPro" id="IPR000157">
    <property type="entry name" value="TIR_dom"/>
</dbReference>
<feature type="compositionally biased region" description="Low complexity" evidence="1">
    <location>
        <begin position="173"/>
        <end position="198"/>
    </location>
</feature>
<dbReference type="SUPFAM" id="SSF52200">
    <property type="entry name" value="Toll/Interleukin receptor TIR domain"/>
    <property type="match status" value="1"/>
</dbReference>
<dbReference type="Proteomes" id="UP001285521">
    <property type="component" value="Unassembled WGS sequence"/>
</dbReference>
<dbReference type="InterPro" id="IPR027381">
    <property type="entry name" value="LytR/CpsA/Psr_C"/>
</dbReference>
<feature type="region of interest" description="Disordered" evidence="1">
    <location>
        <begin position="167"/>
        <end position="198"/>
    </location>
</feature>
<accession>A0ABU4SS07</accession>
<keyword evidence="5" id="KW-1185">Reference proteome</keyword>
<evidence type="ECO:0000256" key="2">
    <source>
        <dbReference type="SAM" id="Phobius"/>
    </source>
</evidence>
<evidence type="ECO:0000313" key="5">
    <source>
        <dbReference type="Proteomes" id="UP001285521"/>
    </source>
</evidence>
<evidence type="ECO:0000313" key="4">
    <source>
        <dbReference type="EMBL" id="MDX8028671.1"/>
    </source>
</evidence>
<dbReference type="Pfam" id="PF13676">
    <property type="entry name" value="TIR_2"/>
    <property type="match status" value="1"/>
</dbReference>
<name>A0ABU4SS07_9PSEU</name>
<dbReference type="Gene3D" id="3.40.50.10140">
    <property type="entry name" value="Toll/interleukin-1 receptor homology (TIR) domain"/>
    <property type="match status" value="1"/>
</dbReference>
<dbReference type="RefSeq" id="WP_319963676.1">
    <property type="nucleotide sequence ID" value="NZ_JAXAVW010000001.1"/>
</dbReference>
<protein>
    <submittedName>
        <fullName evidence="4">TIR domain-containing protein</fullName>
    </submittedName>
</protein>
<sequence length="302" mass="32976">MFISYSRKHRTYVRRLADHLVQVAGVEVWFDYELVTGERWDNVVRQKIDDCAALIVVMTPDAENSHWVAEEVARARDQGKLLLPLLLKGSPIFGFMTVHHEDVRDRSMPGDRFVADLRKAAALEPRPPVEPPPRRRTRWLPALLLALAVTAAFPLGNMVWSLVDNPQSTDKQTSAGSSTTTAPSTTTTITTSSTATSSPTSDAAKVVVRIYNNATVAGLAGRAGDDARKFGWTVAETGNYTSGIIPTSTVYFGPRPEEEASAKELASLLRARAEPRFDAIRSAAPGLILIVTNDYQGPTTNS</sequence>
<dbReference type="Pfam" id="PF13399">
    <property type="entry name" value="LytR_C"/>
    <property type="match status" value="1"/>
</dbReference>
<dbReference type="PROSITE" id="PS50104">
    <property type="entry name" value="TIR"/>
    <property type="match status" value="1"/>
</dbReference>
<keyword evidence="2" id="KW-0472">Membrane</keyword>
<keyword evidence="2" id="KW-1133">Transmembrane helix</keyword>
<dbReference type="EMBL" id="JAXAVW010000001">
    <property type="protein sequence ID" value="MDX8028671.1"/>
    <property type="molecule type" value="Genomic_DNA"/>
</dbReference>
<feature type="transmembrane region" description="Helical" evidence="2">
    <location>
        <begin position="142"/>
        <end position="163"/>
    </location>
</feature>
<organism evidence="4 5">
    <name type="scientific">Lentzea miocenica</name>
    <dbReference type="NCBI Taxonomy" id="3095431"/>
    <lineage>
        <taxon>Bacteria</taxon>
        <taxon>Bacillati</taxon>
        <taxon>Actinomycetota</taxon>
        <taxon>Actinomycetes</taxon>
        <taxon>Pseudonocardiales</taxon>
        <taxon>Pseudonocardiaceae</taxon>
        <taxon>Lentzea</taxon>
    </lineage>
</organism>
<evidence type="ECO:0000256" key="1">
    <source>
        <dbReference type="SAM" id="MobiDB-lite"/>
    </source>
</evidence>
<dbReference type="Gene3D" id="3.30.70.2390">
    <property type="match status" value="1"/>
</dbReference>
<gene>
    <name evidence="4" type="ORF">SK803_00545</name>
</gene>
<feature type="domain" description="TIR" evidence="3">
    <location>
        <begin position="1"/>
        <end position="121"/>
    </location>
</feature>
<dbReference type="InterPro" id="IPR035897">
    <property type="entry name" value="Toll_tir_struct_dom_sf"/>
</dbReference>
<comment type="caution">
    <text evidence="4">The sequence shown here is derived from an EMBL/GenBank/DDBJ whole genome shotgun (WGS) entry which is preliminary data.</text>
</comment>